<protein>
    <submittedName>
        <fullName evidence="2">Uncharacterized protein</fullName>
    </submittedName>
</protein>
<accession>A0A8C0XW43</accession>
<sequence>MGALTSNAARGSSSIRASEQLWKNLPGKQRLQQSSLTNDREIRRIAKARENTHRWVVAGPAAAAAIPNSHCPVTSSHSPRPSKPSLREPRVSTCAFSSPARPLPALRPSPLGSHAKALYNVL</sequence>
<feature type="region of interest" description="Disordered" evidence="1">
    <location>
        <begin position="67"/>
        <end position="112"/>
    </location>
</feature>
<reference evidence="2" key="1">
    <citation type="submission" date="2023-09" db="UniProtKB">
        <authorList>
            <consortium name="Ensembl"/>
        </authorList>
    </citation>
    <scope>IDENTIFICATION</scope>
</reference>
<feature type="compositionally biased region" description="Polar residues" evidence="1">
    <location>
        <begin position="1"/>
        <end position="17"/>
    </location>
</feature>
<proteinExistence type="predicted"/>
<dbReference type="AlphaFoldDB" id="A0A8C0XW43"/>
<dbReference type="Ensembl" id="ENSCCNT00000041724.1">
    <property type="protein sequence ID" value="ENSCCNP00000033264.1"/>
    <property type="gene ID" value="ENSCCNG00000031492.1"/>
</dbReference>
<name>A0A8C0XW43_CASCN</name>
<organism evidence="2">
    <name type="scientific">Castor canadensis</name>
    <name type="common">American beaver</name>
    <dbReference type="NCBI Taxonomy" id="51338"/>
    <lineage>
        <taxon>Eukaryota</taxon>
        <taxon>Metazoa</taxon>
        <taxon>Chordata</taxon>
        <taxon>Craniata</taxon>
        <taxon>Vertebrata</taxon>
        <taxon>Euteleostomi</taxon>
        <taxon>Mammalia</taxon>
        <taxon>Eutheria</taxon>
        <taxon>Euarchontoglires</taxon>
        <taxon>Glires</taxon>
        <taxon>Rodentia</taxon>
        <taxon>Castorimorpha</taxon>
        <taxon>Castoridae</taxon>
        <taxon>Castor</taxon>
    </lineage>
</organism>
<evidence type="ECO:0000256" key="1">
    <source>
        <dbReference type="SAM" id="MobiDB-lite"/>
    </source>
</evidence>
<evidence type="ECO:0000313" key="2">
    <source>
        <dbReference type="Ensembl" id="ENSCCNP00000033264.1"/>
    </source>
</evidence>
<feature type="region of interest" description="Disordered" evidence="1">
    <location>
        <begin position="1"/>
        <end position="21"/>
    </location>
</feature>